<sequence>MRQILLELQHHLRGGHPVCYTALVETRGSTPQKAGAAMLVFPDGSQVGTLGGGCVEAEVKRRALHCLDHGRPEILTFQLDSDYGWDDGLICGGRMKMLVDPLRPGEDLSYYHALGDLLQAGRGCTEAVVLDAEQCGSGGAAADRFLFDETGLPVAARAIGELPAAAKTHLRALSERPRPYVAAGLSFLPHLPRCRLVIVGAGHVGQKVAELAHSVDFDVWVIDDRQEYCNPERFPQACRLIVAPIDQALSGLEVDGNTYCIIVTRGHNHDEEALYHLAETPARYVGLIGSRRKIKLIFSDLLREGISREALRRVFAPLGFEIGSQTVPEIAVSIVAELVAHRNLGRIPERVRPPSLLGEVLAEARQPTEMREES</sequence>
<proteinExistence type="predicted"/>
<dbReference type="InterPro" id="IPR052698">
    <property type="entry name" value="MoCofactor_Util/Proc"/>
</dbReference>
<feature type="domain" description="XdhC Rossmann" evidence="2">
    <location>
        <begin position="196"/>
        <end position="338"/>
    </location>
</feature>
<organism evidence="3">
    <name type="scientific">Schlesneria paludicola</name>
    <dbReference type="NCBI Taxonomy" id="360056"/>
    <lineage>
        <taxon>Bacteria</taxon>
        <taxon>Pseudomonadati</taxon>
        <taxon>Planctomycetota</taxon>
        <taxon>Planctomycetia</taxon>
        <taxon>Planctomycetales</taxon>
        <taxon>Planctomycetaceae</taxon>
        <taxon>Schlesneria</taxon>
    </lineage>
</organism>
<feature type="domain" description="XdhC- CoxI" evidence="1">
    <location>
        <begin position="12"/>
        <end position="77"/>
    </location>
</feature>
<dbReference type="SUPFAM" id="SSF51735">
    <property type="entry name" value="NAD(P)-binding Rossmann-fold domains"/>
    <property type="match status" value="1"/>
</dbReference>
<accession>A0A7C4LIV7</accession>
<dbReference type="Pfam" id="PF02625">
    <property type="entry name" value="XdhC_CoxI"/>
    <property type="match status" value="1"/>
</dbReference>
<dbReference type="AlphaFoldDB" id="A0A7C4LIV7"/>
<dbReference type="PANTHER" id="PTHR30388">
    <property type="entry name" value="ALDEHYDE OXIDOREDUCTASE MOLYBDENUM COFACTOR ASSEMBLY PROTEIN"/>
    <property type="match status" value="1"/>
</dbReference>
<protein>
    <submittedName>
        <fullName evidence="3">XdhC/CoxI family protein</fullName>
    </submittedName>
</protein>
<dbReference type="InterPro" id="IPR027051">
    <property type="entry name" value="XdhC_Rossmann_dom"/>
</dbReference>
<dbReference type="InterPro" id="IPR036291">
    <property type="entry name" value="NAD(P)-bd_dom_sf"/>
</dbReference>
<evidence type="ECO:0000313" key="3">
    <source>
        <dbReference type="EMBL" id="HGT37694.1"/>
    </source>
</evidence>
<reference evidence="3" key="1">
    <citation type="journal article" date="2020" name="mSystems">
        <title>Genome- and Community-Level Interaction Insights into Carbon Utilization and Element Cycling Functions of Hydrothermarchaeota in Hydrothermal Sediment.</title>
        <authorList>
            <person name="Zhou Z."/>
            <person name="Liu Y."/>
            <person name="Xu W."/>
            <person name="Pan J."/>
            <person name="Luo Z.H."/>
            <person name="Li M."/>
        </authorList>
    </citation>
    <scope>NUCLEOTIDE SEQUENCE [LARGE SCALE GENOMIC DNA]</scope>
    <source>
        <strain evidence="3">SpSt-508</strain>
    </source>
</reference>
<dbReference type="PANTHER" id="PTHR30388:SF6">
    <property type="entry name" value="XANTHINE DEHYDROGENASE SUBUNIT A-RELATED"/>
    <property type="match status" value="1"/>
</dbReference>
<gene>
    <name evidence="3" type="ORF">ENS64_00250</name>
</gene>
<dbReference type="InterPro" id="IPR003777">
    <property type="entry name" value="XdhC_CoxI"/>
</dbReference>
<dbReference type="Pfam" id="PF13478">
    <property type="entry name" value="XdhC_C"/>
    <property type="match status" value="1"/>
</dbReference>
<evidence type="ECO:0000259" key="2">
    <source>
        <dbReference type="Pfam" id="PF13478"/>
    </source>
</evidence>
<evidence type="ECO:0000259" key="1">
    <source>
        <dbReference type="Pfam" id="PF02625"/>
    </source>
</evidence>
<comment type="caution">
    <text evidence="3">The sequence shown here is derived from an EMBL/GenBank/DDBJ whole genome shotgun (WGS) entry which is preliminary data.</text>
</comment>
<name>A0A7C4LIV7_9PLAN</name>
<dbReference type="EMBL" id="DSVQ01000001">
    <property type="protein sequence ID" value="HGT37694.1"/>
    <property type="molecule type" value="Genomic_DNA"/>
</dbReference>
<dbReference type="Gene3D" id="3.40.50.720">
    <property type="entry name" value="NAD(P)-binding Rossmann-like Domain"/>
    <property type="match status" value="1"/>
</dbReference>